<keyword evidence="2 4" id="KW-0547">Nucleotide-binding</keyword>
<dbReference type="InterPro" id="IPR003959">
    <property type="entry name" value="ATPase_AAA_core"/>
</dbReference>
<dbReference type="Pfam" id="PF00004">
    <property type="entry name" value="AAA"/>
    <property type="match status" value="1"/>
</dbReference>
<dbReference type="PROSITE" id="PS00674">
    <property type="entry name" value="AAA"/>
    <property type="match status" value="1"/>
</dbReference>
<keyword evidence="7" id="KW-1185">Reference proteome</keyword>
<feature type="domain" description="AAA+ ATPase" evidence="5">
    <location>
        <begin position="87"/>
        <end position="223"/>
    </location>
</feature>
<name>A0A9P1MS65_9PELO</name>
<dbReference type="GO" id="GO:0005634">
    <property type="term" value="C:nucleus"/>
    <property type="evidence" value="ECO:0007669"/>
    <property type="project" value="TreeGrafter"/>
</dbReference>
<evidence type="ECO:0000313" key="7">
    <source>
        <dbReference type="Proteomes" id="UP001152747"/>
    </source>
</evidence>
<dbReference type="Gene3D" id="3.40.50.300">
    <property type="entry name" value="P-loop containing nucleotide triphosphate hydrolases"/>
    <property type="match status" value="1"/>
</dbReference>
<dbReference type="Proteomes" id="UP001152747">
    <property type="component" value="Unassembled WGS sequence"/>
</dbReference>
<evidence type="ECO:0000256" key="4">
    <source>
        <dbReference type="RuleBase" id="RU003651"/>
    </source>
</evidence>
<dbReference type="FunFam" id="3.40.50.300:FF:000149">
    <property type="entry name" value="Nuclear valosin-containing protein-like"/>
    <property type="match status" value="1"/>
</dbReference>
<comment type="caution">
    <text evidence="6">The sequence shown here is derived from an EMBL/GenBank/DDBJ whole genome shotgun (WGS) entry which is preliminary data.</text>
</comment>
<dbReference type="SMART" id="SM00382">
    <property type="entry name" value="AAA"/>
    <property type="match status" value="1"/>
</dbReference>
<dbReference type="SUPFAM" id="SSF52540">
    <property type="entry name" value="P-loop containing nucleoside triphosphate hydrolases"/>
    <property type="match status" value="1"/>
</dbReference>
<comment type="similarity">
    <text evidence="1 4">Belongs to the AAA ATPase family.</text>
</comment>
<dbReference type="PANTHER" id="PTHR23077">
    <property type="entry name" value="AAA-FAMILY ATPASE"/>
    <property type="match status" value="1"/>
</dbReference>
<dbReference type="GO" id="GO:0042254">
    <property type="term" value="P:ribosome biogenesis"/>
    <property type="evidence" value="ECO:0007669"/>
    <property type="project" value="TreeGrafter"/>
</dbReference>
<dbReference type="GO" id="GO:0005524">
    <property type="term" value="F:ATP binding"/>
    <property type="evidence" value="ECO:0007669"/>
    <property type="project" value="UniProtKB-KW"/>
</dbReference>
<gene>
    <name evidence="6" type="ORF">CAMP_LOCUS371</name>
</gene>
<dbReference type="OrthoDB" id="2187at2759"/>
<dbReference type="AlphaFoldDB" id="A0A9P1MS65"/>
<dbReference type="PANTHER" id="PTHR23077:SF171">
    <property type="entry name" value="NUCLEAR VALOSIN-CONTAINING PROTEIN-LIKE"/>
    <property type="match status" value="1"/>
</dbReference>
<dbReference type="GO" id="GO:0016887">
    <property type="term" value="F:ATP hydrolysis activity"/>
    <property type="evidence" value="ECO:0007669"/>
    <property type="project" value="InterPro"/>
</dbReference>
<evidence type="ECO:0000259" key="5">
    <source>
        <dbReference type="SMART" id="SM00382"/>
    </source>
</evidence>
<dbReference type="InterPro" id="IPR003960">
    <property type="entry name" value="ATPase_AAA_CS"/>
</dbReference>
<organism evidence="6 7">
    <name type="scientific">Caenorhabditis angaria</name>
    <dbReference type="NCBI Taxonomy" id="860376"/>
    <lineage>
        <taxon>Eukaryota</taxon>
        <taxon>Metazoa</taxon>
        <taxon>Ecdysozoa</taxon>
        <taxon>Nematoda</taxon>
        <taxon>Chromadorea</taxon>
        <taxon>Rhabditida</taxon>
        <taxon>Rhabditina</taxon>
        <taxon>Rhabditomorpha</taxon>
        <taxon>Rhabditoidea</taxon>
        <taxon>Rhabditidae</taxon>
        <taxon>Peloderinae</taxon>
        <taxon>Caenorhabditis</taxon>
    </lineage>
</organism>
<dbReference type="GO" id="GO:1990275">
    <property type="term" value="F:preribosome binding"/>
    <property type="evidence" value="ECO:0007669"/>
    <property type="project" value="TreeGrafter"/>
</dbReference>
<proteinExistence type="inferred from homology"/>
<dbReference type="Gene3D" id="1.10.8.60">
    <property type="match status" value="1"/>
</dbReference>
<dbReference type="InterPro" id="IPR027417">
    <property type="entry name" value="P-loop_NTPase"/>
</dbReference>
<accession>A0A9P1MS65</accession>
<evidence type="ECO:0000256" key="2">
    <source>
        <dbReference type="ARBA" id="ARBA00022741"/>
    </source>
</evidence>
<dbReference type="GO" id="GO:0003723">
    <property type="term" value="F:RNA binding"/>
    <property type="evidence" value="ECO:0007669"/>
    <property type="project" value="TreeGrafter"/>
</dbReference>
<sequence length="282" mass="31490">MNANAFYRYFYQFYLTLEAEEDGWSNCFNKASQQIKPAAKREGFATTSNVSWDDIGALREVRKESEWSLLKPIKHPEEFSELGLDNRAQGILLVGPPGCGKTMLAKAIATEVECNFITVNGPELMNKYVGESERGVRAVFQRAKSSQPCIIFFDEIDALCPRRSENETPGGTKLVNQLLTEMDGVEGRKQVYLIGATNRPDSIDGAILRPGRLGKSVYVGFRSVEDRVDILRKSTKNGTRPMLDKDVNFEDVAKLPQLDWFTGADMISLVHESALLALQARA</sequence>
<reference evidence="6" key="1">
    <citation type="submission" date="2022-11" db="EMBL/GenBank/DDBJ databases">
        <authorList>
            <person name="Kikuchi T."/>
        </authorList>
    </citation>
    <scope>NUCLEOTIDE SEQUENCE</scope>
    <source>
        <strain evidence="6">PS1010</strain>
    </source>
</reference>
<dbReference type="InterPro" id="IPR050168">
    <property type="entry name" value="AAA_ATPase_domain"/>
</dbReference>
<dbReference type="InterPro" id="IPR003593">
    <property type="entry name" value="AAA+_ATPase"/>
</dbReference>
<dbReference type="EMBL" id="CANHGI010000001">
    <property type="protein sequence ID" value="CAI5437734.1"/>
    <property type="molecule type" value="Genomic_DNA"/>
</dbReference>
<keyword evidence="3 4" id="KW-0067">ATP-binding</keyword>
<protein>
    <recommendedName>
        <fullName evidence="5">AAA+ ATPase domain-containing protein</fullName>
    </recommendedName>
</protein>
<evidence type="ECO:0000313" key="6">
    <source>
        <dbReference type="EMBL" id="CAI5437734.1"/>
    </source>
</evidence>
<evidence type="ECO:0000256" key="1">
    <source>
        <dbReference type="ARBA" id="ARBA00006914"/>
    </source>
</evidence>
<evidence type="ECO:0000256" key="3">
    <source>
        <dbReference type="ARBA" id="ARBA00022840"/>
    </source>
</evidence>